<reference evidence="1" key="1">
    <citation type="journal article" date="2005" name="Environ. Microbiol.">
        <title>Lateral gene transfer and phylogenetic assignment of environmental fosmid clones.</title>
        <authorList>
            <person name="Nesbo C.L."/>
            <person name="Boucher Y."/>
            <person name="Dlutek M."/>
            <person name="Doolittle F.W."/>
        </authorList>
    </citation>
    <scope>NUCLEOTIDE SEQUENCE</scope>
</reference>
<protein>
    <submittedName>
        <fullName evidence="1">Uncharacterized protein</fullName>
    </submittedName>
</protein>
<accession>Q2YZY7</accession>
<evidence type="ECO:0000313" key="1">
    <source>
        <dbReference type="EMBL" id="CAI78578.1"/>
    </source>
</evidence>
<dbReference type="EMBL" id="AJ937765">
    <property type="protein sequence ID" value="CAI78578.1"/>
    <property type="molecule type" value="Genomic_DNA"/>
</dbReference>
<organism evidence="1">
    <name type="scientific">uncultured Aminicenantes bacterium</name>
    <dbReference type="NCBI Taxonomy" id="174294"/>
    <lineage>
        <taxon>Bacteria</taxon>
        <taxon>Candidatus Aminicenantota</taxon>
        <taxon>environmental samples</taxon>
    </lineage>
</organism>
<proteinExistence type="predicted"/>
<name>Q2YZY7_9BACT</name>
<dbReference type="AlphaFoldDB" id="Q2YZY7"/>
<sequence length="43" mass="4669">MDSGPVPVSSKNEPSAGFDRLIIEEKTIRSLDTMEPAIRPGVQ</sequence>